<evidence type="ECO:0000256" key="6">
    <source>
        <dbReference type="ARBA" id="ARBA00023136"/>
    </source>
</evidence>
<keyword evidence="3" id="KW-1003">Cell membrane</keyword>
<feature type="region of interest" description="Disordered" evidence="9">
    <location>
        <begin position="38"/>
        <end position="74"/>
    </location>
</feature>
<reference evidence="12" key="1">
    <citation type="submission" date="2025-08" db="UniProtKB">
        <authorList>
            <consortium name="RefSeq"/>
        </authorList>
    </citation>
    <scope>IDENTIFICATION</scope>
    <source>
        <tissue evidence="12">Blood</tissue>
    </source>
</reference>
<evidence type="ECO:0000256" key="5">
    <source>
        <dbReference type="ARBA" id="ARBA00022729"/>
    </source>
</evidence>
<dbReference type="Pfam" id="PF00087">
    <property type="entry name" value="Toxin_TOLIP"/>
    <property type="match status" value="1"/>
</dbReference>
<evidence type="ECO:0000256" key="1">
    <source>
        <dbReference type="ARBA" id="ARBA00004236"/>
    </source>
</evidence>
<accession>A0ABM3YNI4</accession>
<comment type="subcellular location">
    <subcellularLocation>
        <location evidence="1">Cell membrane</location>
    </subcellularLocation>
    <subcellularLocation>
        <location evidence="2">Secreted</location>
    </subcellularLocation>
</comment>
<evidence type="ECO:0000256" key="2">
    <source>
        <dbReference type="ARBA" id="ARBA00004613"/>
    </source>
</evidence>
<evidence type="ECO:0000256" key="4">
    <source>
        <dbReference type="ARBA" id="ARBA00022525"/>
    </source>
</evidence>
<evidence type="ECO:0000313" key="11">
    <source>
        <dbReference type="Proteomes" id="UP001652622"/>
    </source>
</evidence>
<keyword evidence="8" id="KW-0325">Glycoprotein</keyword>
<dbReference type="InterPro" id="IPR035076">
    <property type="entry name" value="Toxin/TOLIP"/>
</dbReference>
<sequence length="272" mass="28538">MTSFLGRGGIGLKNGKAFYSTVLAVDLREESESKCNLGGWKAALPEPSPTRETKARRIQAGPEEGKNPAAQRPAPVGFALAPHVAACPQPLPQPSRPLLPSHPDIGSPATEPHLFSLCVSRSLARSLSGPQQHQEAAAKASETPAGMKAPLAILLAACLCVDGVFSLVCWSCDGVDSNWACWRWQICSDQDNYCATTYTGAGIGEYSTQSISKGCVPVCPQGGINIGIAAVSVSCCSSFLCNTNGANSIQINHVVLALATLASFFYLFGSRL</sequence>
<gene>
    <name evidence="12" type="primary">LOC117666904</name>
</gene>
<evidence type="ECO:0000259" key="10">
    <source>
        <dbReference type="SMART" id="SM00134"/>
    </source>
</evidence>
<dbReference type="InterPro" id="IPR016054">
    <property type="entry name" value="LY6_UPA_recep-like"/>
</dbReference>
<dbReference type="RefSeq" id="XP_060537686.1">
    <property type="nucleotide sequence ID" value="XM_060681703.1"/>
</dbReference>
<dbReference type="SMART" id="SM00134">
    <property type="entry name" value="LU"/>
    <property type="match status" value="1"/>
</dbReference>
<dbReference type="CDD" id="cd23543">
    <property type="entry name" value="TFP_LU_ECD_Ly6E"/>
    <property type="match status" value="1"/>
</dbReference>
<dbReference type="PANTHER" id="PTHR16983">
    <property type="entry name" value="UPAR/LY6 DOMAIN-CONTAINING PROTEIN"/>
    <property type="match status" value="1"/>
</dbReference>
<dbReference type="Gene3D" id="2.10.60.10">
    <property type="entry name" value="CD59"/>
    <property type="match status" value="1"/>
</dbReference>
<protein>
    <submittedName>
        <fullName evidence="12">Uncharacterized protein LOC117666904</fullName>
    </submittedName>
</protein>
<evidence type="ECO:0000256" key="7">
    <source>
        <dbReference type="ARBA" id="ARBA00023157"/>
    </source>
</evidence>
<dbReference type="InterPro" id="IPR051110">
    <property type="entry name" value="Ly-6/neurotoxin-like_GPI-ap"/>
</dbReference>
<evidence type="ECO:0000313" key="12">
    <source>
        <dbReference type="RefSeq" id="XP_060537686.1"/>
    </source>
</evidence>
<keyword evidence="7" id="KW-1015">Disulfide bond</keyword>
<evidence type="ECO:0000256" key="3">
    <source>
        <dbReference type="ARBA" id="ARBA00022475"/>
    </source>
</evidence>
<keyword evidence="11" id="KW-1185">Reference proteome</keyword>
<dbReference type="PANTHER" id="PTHR16983:SF30">
    <property type="entry name" value="LYMPHOCYTE ANTIGEN 6 COMPLEX, LOCUS E-RELATED"/>
    <property type="match status" value="1"/>
</dbReference>
<keyword evidence="5" id="KW-0732">Signal</keyword>
<keyword evidence="6" id="KW-0472">Membrane</keyword>
<name>A0ABM3YNI4_PANGU</name>
<dbReference type="GeneID" id="117666904"/>
<organism evidence="11 12">
    <name type="scientific">Pantherophis guttatus</name>
    <name type="common">Corn snake</name>
    <name type="synonym">Elaphe guttata</name>
    <dbReference type="NCBI Taxonomy" id="94885"/>
    <lineage>
        <taxon>Eukaryota</taxon>
        <taxon>Metazoa</taxon>
        <taxon>Chordata</taxon>
        <taxon>Craniata</taxon>
        <taxon>Vertebrata</taxon>
        <taxon>Euteleostomi</taxon>
        <taxon>Lepidosauria</taxon>
        <taxon>Squamata</taxon>
        <taxon>Bifurcata</taxon>
        <taxon>Unidentata</taxon>
        <taxon>Episquamata</taxon>
        <taxon>Toxicofera</taxon>
        <taxon>Serpentes</taxon>
        <taxon>Colubroidea</taxon>
        <taxon>Colubridae</taxon>
        <taxon>Colubrinae</taxon>
        <taxon>Pantherophis</taxon>
    </lineage>
</organism>
<proteinExistence type="predicted"/>
<evidence type="ECO:0000256" key="9">
    <source>
        <dbReference type="SAM" id="MobiDB-lite"/>
    </source>
</evidence>
<evidence type="ECO:0000256" key="8">
    <source>
        <dbReference type="ARBA" id="ARBA00023180"/>
    </source>
</evidence>
<dbReference type="Proteomes" id="UP001652622">
    <property type="component" value="Unplaced"/>
</dbReference>
<feature type="domain" description="UPAR/Ly6" evidence="10">
    <location>
        <begin position="167"/>
        <end position="256"/>
    </location>
</feature>
<dbReference type="SUPFAM" id="SSF57302">
    <property type="entry name" value="Snake toxin-like"/>
    <property type="match status" value="1"/>
</dbReference>
<keyword evidence="4" id="KW-0964">Secreted</keyword>
<dbReference type="InterPro" id="IPR045860">
    <property type="entry name" value="Snake_toxin-like_sf"/>
</dbReference>